<gene>
    <name evidence="2" type="ordered locus">Selin_1671</name>
</gene>
<keyword evidence="3" id="KW-1185">Reference proteome</keyword>
<evidence type="ECO:0008006" key="4">
    <source>
        <dbReference type="Google" id="ProtNLM"/>
    </source>
</evidence>
<evidence type="ECO:0000313" key="3">
    <source>
        <dbReference type="Proteomes" id="UP000002572"/>
    </source>
</evidence>
<evidence type="ECO:0000313" key="2">
    <source>
        <dbReference type="EMBL" id="ADU66401.1"/>
    </source>
</evidence>
<dbReference type="InParanoid" id="E6W0Q6"/>
<dbReference type="AlphaFoldDB" id="E6W0Q6"/>
<dbReference type="OrthoDB" id="5471238at2"/>
<feature type="coiled-coil region" evidence="1">
    <location>
        <begin position="39"/>
        <end position="94"/>
    </location>
</feature>
<dbReference type="HOGENOM" id="CLU_1303445_0_0_0"/>
<dbReference type="STRING" id="653733.Selin_1671"/>
<keyword evidence="1" id="KW-0175">Coiled coil</keyword>
<dbReference type="KEGG" id="din:Selin_1671"/>
<organism evidence="2 3">
    <name type="scientific">Desulfurispirillum indicum (strain ATCC BAA-1389 / DSM 22839 / S5)</name>
    <dbReference type="NCBI Taxonomy" id="653733"/>
    <lineage>
        <taxon>Bacteria</taxon>
        <taxon>Pseudomonadati</taxon>
        <taxon>Chrysiogenota</taxon>
        <taxon>Chrysiogenia</taxon>
        <taxon>Chrysiogenales</taxon>
        <taxon>Chrysiogenaceae</taxon>
        <taxon>Desulfurispirillum</taxon>
    </lineage>
</organism>
<dbReference type="EMBL" id="CP002432">
    <property type="protein sequence ID" value="ADU66401.1"/>
    <property type="molecule type" value="Genomic_DNA"/>
</dbReference>
<sequence>MKPSRAYPIAMVVFFTLFLSACGTKLPLGMDEAEWNTLSSQQRLDARAKQAELDQAREQRRTAEAQQQAAQTRLRELEAARQLAELEKFRCEARYGDRVQCVLHEAQIYRSRQWQSVQPIALDVVRGTEVEAAVHQQSERSLRTIDSVFGTFDGQTFTICRDSGSRSLSQHNCIRLVGTFEDFRRGINRPVEAPEFLRGKLRCSLAPAEGMPSEIIIRR</sequence>
<reference evidence="2 3" key="1">
    <citation type="submission" date="2010-12" db="EMBL/GenBank/DDBJ databases">
        <title>Complete sequence of Desulfurispirillum indicum S5.</title>
        <authorList>
            <consortium name="US DOE Joint Genome Institute"/>
            <person name="Lucas S."/>
            <person name="Copeland A."/>
            <person name="Lapidus A."/>
            <person name="Cheng J.-F."/>
            <person name="Goodwin L."/>
            <person name="Pitluck S."/>
            <person name="Chertkov O."/>
            <person name="Held B."/>
            <person name="Detter J.C."/>
            <person name="Han C."/>
            <person name="Tapia R."/>
            <person name="Land M."/>
            <person name="Hauser L."/>
            <person name="Kyrpides N."/>
            <person name="Ivanova N."/>
            <person name="Mikhailova N."/>
            <person name="Haggblom M."/>
            <person name="Rauschenbach I."/>
            <person name="Bini E."/>
            <person name="Woyke T."/>
        </authorList>
    </citation>
    <scope>NUCLEOTIDE SEQUENCE [LARGE SCALE GENOMIC DNA]</scope>
    <source>
        <strain evidence="3">ATCC BAA-1389 / DSM 22839 / S5</strain>
    </source>
</reference>
<dbReference type="Proteomes" id="UP000002572">
    <property type="component" value="Chromosome"/>
</dbReference>
<dbReference type="PROSITE" id="PS51257">
    <property type="entry name" value="PROKAR_LIPOPROTEIN"/>
    <property type="match status" value="1"/>
</dbReference>
<evidence type="ECO:0000256" key="1">
    <source>
        <dbReference type="SAM" id="Coils"/>
    </source>
</evidence>
<dbReference type="RefSeq" id="WP_013506281.1">
    <property type="nucleotide sequence ID" value="NC_014836.1"/>
</dbReference>
<proteinExistence type="predicted"/>
<name>E6W0Q6_DESIS</name>
<dbReference type="eggNOG" id="ENOG5031X79">
    <property type="taxonomic scope" value="Bacteria"/>
</dbReference>
<protein>
    <recommendedName>
        <fullName evidence="4">Lipoprotein</fullName>
    </recommendedName>
</protein>
<accession>E6W0Q6</accession>